<dbReference type="Proteomes" id="UP000202485">
    <property type="component" value="Unassembled WGS sequence"/>
</dbReference>
<dbReference type="AlphaFoldDB" id="A0A238KDW1"/>
<dbReference type="EMBL" id="FXYG01000002">
    <property type="protein sequence ID" value="SMX41003.1"/>
    <property type="molecule type" value="Genomic_DNA"/>
</dbReference>
<organism evidence="1 2">
    <name type="scientific">Ruegeria arenilitoris</name>
    <dbReference type="NCBI Taxonomy" id="1173585"/>
    <lineage>
        <taxon>Bacteria</taxon>
        <taxon>Pseudomonadati</taxon>
        <taxon>Pseudomonadota</taxon>
        <taxon>Alphaproteobacteria</taxon>
        <taxon>Rhodobacterales</taxon>
        <taxon>Roseobacteraceae</taxon>
        <taxon>Ruegeria</taxon>
    </lineage>
</organism>
<reference evidence="2" key="1">
    <citation type="submission" date="2017-05" db="EMBL/GenBank/DDBJ databases">
        <authorList>
            <person name="Rodrigo-Torres L."/>
            <person name="Arahal R. D."/>
            <person name="Lucena T."/>
        </authorList>
    </citation>
    <scope>NUCLEOTIDE SEQUENCE [LARGE SCALE GENOMIC DNA]</scope>
    <source>
        <strain evidence="2">CECT 8715</strain>
    </source>
</reference>
<accession>A0A238KDW1</accession>
<dbReference type="RefSeq" id="WP_093963383.1">
    <property type="nucleotide sequence ID" value="NZ_FXYG01000002.1"/>
</dbReference>
<name>A0A238KDW1_9RHOB</name>
<gene>
    <name evidence="1" type="ORF">RUA8715_01860</name>
</gene>
<proteinExistence type="predicted"/>
<evidence type="ECO:0000313" key="2">
    <source>
        <dbReference type="Proteomes" id="UP000202485"/>
    </source>
</evidence>
<evidence type="ECO:0000313" key="1">
    <source>
        <dbReference type="EMBL" id="SMX41003.1"/>
    </source>
</evidence>
<dbReference type="OrthoDB" id="7632358at2"/>
<keyword evidence="2" id="KW-1185">Reference proteome</keyword>
<protein>
    <submittedName>
        <fullName evidence="1">Uncharacterized protein</fullName>
    </submittedName>
</protein>
<sequence>MTPQQTNSAEKMASVKAACHKAPAGPRKDRALKHYQAAEKAHEANQYDAMNRELDAAAKAIG</sequence>